<keyword evidence="3" id="KW-0804">Transcription</keyword>
<dbReference type="Gene3D" id="1.20.120.530">
    <property type="entry name" value="GntR ligand-binding domain-like"/>
    <property type="match status" value="1"/>
</dbReference>
<feature type="compositionally biased region" description="Basic and acidic residues" evidence="4">
    <location>
        <begin position="1"/>
        <end position="12"/>
    </location>
</feature>
<feature type="region of interest" description="Disordered" evidence="4">
    <location>
        <begin position="1"/>
        <end position="40"/>
    </location>
</feature>
<evidence type="ECO:0000256" key="1">
    <source>
        <dbReference type="ARBA" id="ARBA00023015"/>
    </source>
</evidence>
<proteinExistence type="predicted"/>
<name>A0ABV4TZB0_9BACT</name>
<evidence type="ECO:0000313" key="6">
    <source>
        <dbReference type="Proteomes" id="UP001575105"/>
    </source>
</evidence>
<evidence type="ECO:0000256" key="2">
    <source>
        <dbReference type="ARBA" id="ARBA00023125"/>
    </source>
</evidence>
<feature type="compositionally biased region" description="Basic and acidic residues" evidence="4">
    <location>
        <begin position="29"/>
        <end position="40"/>
    </location>
</feature>
<keyword evidence="1" id="KW-0805">Transcription regulation</keyword>
<sequence>MDRKLRSDEIGRSFDPTHYPPILTPQEAVGHEASLKGERSVQDHREMLGRLRESDGQAARQLLRAHLLPTADRG</sequence>
<keyword evidence="2" id="KW-0238">DNA-binding</keyword>
<evidence type="ECO:0000256" key="3">
    <source>
        <dbReference type="ARBA" id="ARBA00023163"/>
    </source>
</evidence>
<reference evidence="5 6" key="1">
    <citation type="submission" date="2024-08" db="EMBL/GenBank/DDBJ databases">
        <title>Whole-genome sequencing of halo(alkali)philic microorganisms from hypersaline lakes.</title>
        <authorList>
            <person name="Sorokin D.Y."/>
            <person name="Merkel A.Y."/>
            <person name="Messina E."/>
            <person name="Yakimov M."/>
        </authorList>
    </citation>
    <scope>NUCLEOTIDE SEQUENCE [LARGE SCALE GENOMIC DNA]</scope>
    <source>
        <strain evidence="5 6">AB-hyl4</strain>
    </source>
</reference>
<evidence type="ECO:0008006" key="7">
    <source>
        <dbReference type="Google" id="ProtNLM"/>
    </source>
</evidence>
<gene>
    <name evidence="5" type="ORF">ACERK3_00065</name>
</gene>
<evidence type="ECO:0000313" key="5">
    <source>
        <dbReference type="EMBL" id="MFA9476675.1"/>
    </source>
</evidence>
<dbReference type="SUPFAM" id="SSF48008">
    <property type="entry name" value="GntR ligand-binding domain-like"/>
    <property type="match status" value="1"/>
</dbReference>
<comment type="caution">
    <text evidence="5">The sequence shown here is derived from an EMBL/GenBank/DDBJ whole genome shotgun (WGS) entry which is preliminary data.</text>
</comment>
<evidence type="ECO:0000256" key="4">
    <source>
        <dbReference type="SAM" id="MobiDB-lite"/>
    </source>
</evidence>
<dbReference type="InterPro" id="IPR008920">
    <property type="entry name" value="TF_FadR/GntR_C"/>
</dbReference>
<dbReference type="RefSeq" id="WP_425343605.1">
    <property type="nucleotide sequence ID" value="NZ_JBGUBD010000001.1"/>
</dbReference>
<protein>
    <recommendedName>
        <fullName evidence="7">FCD domain-containing protein</fullName>
    </recommendedName>
</protein>
<keyword evidence="6" id="KW-1185">Reference proteome</keyword>
<organism evidence="5 6">
    <name type="scientific">Natronomicrosphaera hydrolytica</name>
    <dbReference type="NCBI Taxonomy" id="3242702"/>
    <lineage>
        <taxon>Bacteria</taxon>
        <taxon>Pseudomonadati</taxon>
        <taxon>Planctomycetota</taxon>
        <taxon>Phycisphaerae</taxon>
        <taxon>Phycisphaerales</taxon>
        <taxon>Phycisphaeraceae</taxon>
        <taxon>Natronomicrosphaera</taxon>
    </lineage>
</organism>
<dbReference type="EMBL" id="JBGUBD010000001">
    <property type="protein sequence ID" value="MFA9476675.1"/>
    <property type="molecule type" value="Genomic_DNA"/>
</dbReference>
<dbReference type="Proteomes" id="UP001575105">
    <property type="component" value="Unassembled WGS sequence"/>
</dbReference>
<accession>A0ABV4TZB0</accession>